<feature type="transmembrane region" description="Helical" evidence="1">
    <location>
        <begin position="236"/>
        <end position="265"/>
    </location>
</feature>
<keyword evidence="1" id="KW-0472">Membrane</keyword>
<dbReference type="AlphaFoldDB" id="A0AAD2CZP4"/>
<keyword evidence="3" id="KW-1185">Reference proteome</keyword>
<organism evidence="2 3">
    <name type="scientific">Euplotes crassus</name>
    <dbReference type="NCBI Taxonomy" id="5936"/>
    <lineage>
        <taxon>Eukaryota</taxon>
        <taxon>Sar</taxon>
        <taxon>Alveolata</taxon>
        <taxon>Ciliophora</taxon>
        <taxon>Intramacronucleata</taxon>
        <taxon>Spirotrichea</taxon>
        <taxon>Hypotrichia</taxon>
        <taxon>Euplotida</taxon>
        <taxon>Euplotidae</taxon>
        <taxon>Moneuplotes</taxon>
    </lineage>
</organism>
<dbReference type="EMBL" id="CAMPGE010016145">
    <property type="protein sequence ID" value="CAI2374723.1"/>
    <property type="molecule type" value="Genomic_DNA"/>
</dbReference>
<proteinExistence type="predicted"/>
<comment type="caution">
    <text evidence="2">The sequence shown here is derived from an EMBL/GenBank/DDBJ whole genome shotgun (WGS) entry which is preliminary data.</text>
</comment>
<name>A0AAD2CZP4_EUPCR</name>
<sequence>MEKQTDIPLLPLKNSESKTTKNCLDQIESFIKEKNTTCKKFDSHLNPLSVLHFFNILNTVVIPQILQEADEILASQNCVTKILNSLISVINLRSSYLEQMHKIILIREAEESRHVRDLVLSTIRADIRDESLQASLEDLLQTLTVKYEEMVFTKNISRCTYDETLNCKESRNLSTYESSRLISIESCNLTPRNVEFENYEESKQPQDSDRDIQELIEIKENNETLSSIEQEPEGGIWMITSLMSFVLMLGKLIVFAPFLILGLLIKLCFRICFKIPYQTAKYITQKVFCCNRKGCELKDSKKCQN</sequence>
<reference evidence="2" key="1">
    <citation type="submission" date="2023-07" db="EMBL/GenBank/DDBJ databases">
        <authorList>
            <consortium name="AG Swart"/>
            <person name="Singh M."/>
            <person name="Singh A."/>
            <person name="Seah K."/>
            <person name="Emmerich C."/>
        </authorList>
    </citation>
    <scope>NUCLEOTIDE SEQUENCE</scope>
    <source>
        <strain evidence="2">DP1</strain>
    </source>
</reference>
<gene>
    <name evidence="2" type="ORF">ECRASSUSDP1_LOCUS16080</name>
</gene>
<evidence type="ECO:0000313" key="3">
    <source>
        <dbReference type="Proteomes" id="UP001295684"/>
    </source>
</evidence>
<protein>
    <submittedName>
        <fullName evidence="2">Uncharacterized protein</fullName>
    </submittedName>
</protein>
<keyword evidence="1" id="KW-0812">Transmembrane</keyword>
<dbReference type="Proteomes" id="UP001295684">
    <property type="component" value="Unassembled WGS sequence"/>
</dbReference>
<keyword evidence="1" id="KW-1133">Transmembrane helix</keyword>
<evidence type="ECO:0000256" key="1">
    <source>
        <dbReference type="SAM" id="Phobius"/>
    </source>
</evidence>
<evidence type="ECO:0000313" key="2">
    <source>
        <dbReference type="EMBL" id="CAI2374723.1"/>
    </source>
</evidence>
<accession>A0AAD2CZP4</accession>